<dbReference type="KEGG" id="mey:TM49_20960"/>
<name>A0A0D5LTP8_MAREN</name>
<proteinExistence type="predicted"/>
<accession>A0A0D5LTP8</accession>
<dbReference type="Proteomes" id="UP000032611">
    <property type="component" value="Chromosome"/>
</dbReference>
<dbReference type="RefSeq" id="WP_045684090.1">
    <property type="nucleotide sequence ID" value="NZ_CP010803.1"/>
</dbReference>
<dbReference type="PRINTS" id="PR00413">
    <property type="entry name" value="HADHALOGNASE"/>
</dbReference>
<dbReference type="AlphaFoldDB" id="A0A0D5LTP8"/>
<dbReference type="NCBIfam" id="TIGR01509">
    <property type="entry name" value="HAD-SF-IA-v3"/>
    <property type="match status" value="1"/>
</dbReference>
<dbReference type="Gene3D" id="1.10.150.240">
    <property type="entry name" value="Putative phosphatase, domain 2"/>
    <property type="match status" value="1"/>
</dbReference>
<dbReference type="InterPro" id="IPR023198">
    <property type="entry name" value="PGP-like_dom2"/>
</dbReference>
<dbReference type="InterPro" id="IPR023214">
    <property type="entry name" value="HAD_sf"/>
</dbReference>
<dbReference type="PANTHER" id="PTHR43611">
    <property type="entry name" value="ALPHA-D-GLUCOSE 1-PHOSPHATE PHOSPHATASE"/>
    <property type="match status" value="1"/>
</dbReference>
<dbReference type="SFLD" id="SFLDG01129">
    <property type="entry name" value="C1.5:_HAD__Beta-PGM__Phosphata"/>
    <property type="match status" value="1"/>
</dbReference>
<dbReference type="PANTHER" id="PTHR43611:SF3">
    <property type="entry name" value="FLAVIN MONONUCLEOTIDE HYDROLASE 1, CHLOROPLATIC"/>
    <property type="match status" value="1"/>
</dbReference>
<reference evidence="1 2" key="1">
    <citation type="journal article" date="2015" name="Genome Announc.">
        <title>Complete genome sequence of Martelella endophytica YC6887, which has antifungal activity associated with a halophyte.</title>
        <authorList>
            <person name="Khan A."/>
            <person name="Khan H."/>
            <person name="Chung E.J."/>
            <person name="Hossain M.T."/>
            <person name="Chung Y.R."/>
        </authorList>
    </citation>
    <scope>NUCLEOTIDE SEQUENCE [LARGE SCALE GENOMIC DNA]</scope>
    <source>
        <strain evidence="1">YC6887</strain>
    </source>
</reference>
<dbReference type="InterPro" id="IPR006439">
    <property type="entry name" value="HAD-SF_hydro_IA"/>
</dbReference>
<evidence type="ECO:0000313" key="1">
    <source>
        <dbReference type="EMBL" id="AJY47584.1"/>
    </source>
</evidence>
<dbReference type="STRING" id="1486262.TM49_20960"/>
<dbReference type="HOGENOM" id="CLU_045011_9_1_5"/>
<keyword evidence="2" id="KW-1185">Reference proteome</keyword>
<dbReference type="CDD" id="cd02603">
    <property type="entry name" value="HAD_sEH-N_like"/>
    <property type="match status" value="1"/>
</dbReference>
<dbReference type="Pfam" id="PF00702">
    <property type="entry name" value="Hydrolase"/>
    <property type="match status" value="1"/>
</dbReference>
<dbReference type="SFLD" id="SFLDS00003">
    <property type="entry name" value="Haloacid_Dehalogenase"/>
    <property type="match status" value="1"/>
</dbReference>
<dbReference type="OrthoDB" id="9807742at2"/>
<sequence length="204" mass="23191">MTHEVRHIVFDIGKVLVHYDPTIPFKRVIPDDEKRAWFLSEVCSHAWNHEQDRGRPWAEAEAEAIARHPEEAENIRAFRANWHEMVPYAYDDSVALLKVLVEKGHDITMLTNFAPDTFAECRARYPFLESSRGITVSGEVGLVKPDREIFEHHVATFGLEPAATLFIDDTAVNVEGAKLAGWQAVRFTDAETLRRDLAERGIAV</sequence>
<evidence type="ECO:0000313" key="2">
    <source>
        <dbReference type="Proteomes" id="UP000032611"/>
    </source>
</evidence>
<dbReference type="InterPro" id="IPR036412">
    <property type="entry name" value="HAD-like_sf"/>
</dbReference>
<dbReference type="PATRIC" id="fig|1486262.3.peg.4331"/>
<dbReference type="Gene3D" id="3.40.50.1000">
    <property type="entry name" value="HAD superfamily/HAD-like"/>
    <property type="match status" value="1"/>
</dbReference>
<dbReference type="EMBL" id="CP010803">
    <property type="protein sequence ID" value="AJY47584.1"/>
    <property type="molecule type" value="Genomic_DNA"/>
</dbReference>
<organism evidence="1 2">
    <name type="scientific">Martelella endophytica</name>
    <dbReference type="NCBI Taxonomy" id="1486262"/>
    <lineage>
        <taxon>Bacteria</taxon>
        <taxon>Pseudomonadati</taxon>
        <taxon>Pseudomonadota</taxon>
        <taxon>Alphaproteobacteria</taxon>
        <taxon>Hyphomicrobiales</taxon>
        <taxon>Aurantimonadaceae</taxon>
        <taxon>Martelella</taxon>
    </lineage>
</organism>
<gene>
    <name evidence="1" type="ORF">TM49_20960</name>
</gene>
<protein>
    <submittedName>
        <fullName evidence="1">2-haloalkanoic acid dehalogenase</fullName>
    </submittedName>
</protein>
<dbReference type="SUPFAM" id="SSF56784">
    <property type="entry name" value="HAD-like"/>
    <property type="match status" value="1"/>
</dbReference>